<dbReference type="AlphaFoldDB" id="A0AAV4QGT4"/>
<comment type="caution">
    <text evidence="2">The sequence shown here is derived from an EMBL/GenBank/DDBJ whole genome shotgun (WGS) entry which is preliminary data.</text>
</comment>
<feature type="compositionally biased region" description="Basic residues" evidence="1">
    <location>
        <begin position="119"/>
        <end position="133"/>
    </location>
</feature>
<dbReference type="Proteomes" id="UP001054945">
    <property type="component" value="Unassembled WGS sequence"/>
</dbReference>
<keyword evidence="3" id="KW-1185">Reference proteome</keyword>
<feature type="region of interest" description="Disordered" evidence="1">
    <location>
        <begin position="78"/>
        <end position="175"/>
    </location>
</feature>
<name>A0AAV4QGT4_CAEEX</name>
<reference evidence="2 3" key="1">
    <citation type="submission" date="2021-06" db="EMBL/GenBank/DDBJ databases">
        <title>Caerostris extrusa draft genome.</title>
        <authorList>
            <person name="Kono N."/>
            <person name="Arakawa K."/>
        </authorList>
    </citation>
    <scope>NUCLEOTIDE SEQUENCE [LARGE SCALE GENOMIC DNA]</scope>
</reference>
<sequence length="175" mass="19611">MEAGELLRVEFEQTYLNLEPNESSSTIPEEVHSNEPPALTEKGAFRSHRRSSTLLLRGGGASDKSRLLFQFLQRGRRLPLGEGDAGGVHQGGPSPWPRPPTSCWVTPPSTWPLSTASRERKRGRRTNGKRRRTGSSGSLSPLEYWRTRRRSWTRSGTRGAKSKGSRMCQTSWSFS</sequence>
<evidence type="ECO:0000313" key="2">
    <source>
        <dbReference type="EMBL" id="GIY08116.1"/>
    </source>
</evidence>
<feature type="region of interest" description="Disordered" evidence="1">
    <location>
        <begin position="17"/>
        <end position="59"/>
    </location>
</feature>
<gene>
    <name evidence="2" type="ORF">CEXT_82361</name>
</gene>
<protein>
    <submittedName>
        <fullName evidence="2">Uncharacterized protein</fullName>
    </submittedName>
</protein>
<dbReference type="EMBL" id="BPLR01006203">
    <property type="protein sequence ID" value="GIY08116.1"/>
    <property type="molecule type" value="Genomic_DNA"/>
</dbReference>
<feature type="compositionally biased region" description="Polar residues" evidence="1">
    <location>
        <begin position="103"/>
        <end position="116"/>
    </location>
</feature>
<evidence type="ECO:0000256" key="1">
    <source>
        <dbReference type="SAM" id="MobiDB-lite"/>
    </source>
</evidence>
<evidence type="ECO:0000313" key="3">
    <source>
        <dbReference type="Proteomes" id="UP001054945"/>
    </source>
</evidence>
<accession>A0AAV4QGT4</accession>
<proteinExistence type="predicted"/>
<organism evidence="2 3">
    <name type="scientific">Caerostris extrusa</name>
    <name type="common">Bark spider</name>
    <name type="synonym">Caerostris bankana</name>
    <dbReference type="NCBI Taxonomy" id="172846"/>
    <lineage>
        <taxon>Eukaryota</taxon>
        <taxon>Metazoa</taxon>
        <taxon>Ecdysozoa</taxon>
        <taxon>Arthropoda</taxon>
        <taxon>Chelicerata</taxon>
        <taxon>Arachnida</taxon>
        <taxon>Araneae</taxon>
        <taxon>Araneomorphae</taxon>
        <taxon>Entelegynae</taxon>
        <taxon>Araneoidea</taxon>
        <taxon>Araneidae</taxon>
        <taxon>Caerostris</taxon>
    </lineage>
</organism>
<feature type="compositionally biased region" description="Polar residues" evidence="1">
    <location>
        <begin position="17"/>
        <end position="27"/>
    </location>
</feature>